<gene>
    <name evidence="2" type="ORF">MON41_09615</name>
</gene>
<name>A0ABS9W4P9_9PROT</name>
<proteinExistence type="predicted"/>
<keyword evidence="3" id="KW-1185">Reference proteome</keyword>
<dbReference type="GO" id="GO:0008168">
    <property type="term" value="F:methyltransferase activity"/>
    <property type="evidence" value="ECO:0007669"/>
    <property type="project" value="UniProtKB-KW"/>
</dbReference>
<dbReference type="Pfam" id="PF13649">
    <property type="entry name" value="Methyltransf_25"/>
    <property type="match status" value="1"/>
</dbReference>
<dbReference type="RefSeq" id="WP_120007691.1">
    <property type="nucleotide sequence ID" value="NZ_JALBUU010000004.1"/>
</dbReference>
<dbReference type="InterPro" id="IPR041698">
    <property type="entry name" value="Methyltransf_25"/>
</dbReference>
<comment type="caution">
    <text evidence="2">The sequence shown here is derived from an EMBL/GenBank/DDBJ whole genome shotgun (WGS) entry which is preliminary data.</text>
</comment>
<dbReference type="SUPFAM" id="SSF53335">
    <property type="entry name" value="S-adenosyl-L-methionine-dependent methyltransferases"/>
    <property type="match status" value="1"/>
</dbReference>
<organism evidence="2 3">
    <name type="scientific">Teichococcus vastitatis</name>
    <dbReference type="NCBI Taxonomy" id="2307076"/>
    <lineage>
        <taxon>Bacteria</taxon>
        <taxon>Pseudomonadati</taxon>
        <taxon>Pseudomonadota</taxon>
        <taxon>Alphaproteobacteria</taxon>
        <taxon>Acetobacterales</taxon>
        <taxon>Roseomonadaceae</taxon>
        <taxon>Roseomonas</taxon>
    </lineage>
</organism>
<dbReference type="InterPro" id="IPR029063">
    <property type="entry name" value="SAM-dependent_MTases_sf"/>
</dbReference>
<accession>A0ABS9W4P9</accession>
<dbReference type="Proteomes" id="UP001201985">
    <property type="component" value="Unassembled WGS sequence"/>
</dbReference>
<dbReference type="EMBL" id="JALBUU010000004">
    <property type="protein sequence ID" value="MCI0754013.1"/>
    <property type="molecule type" value="Genomic_DNA"/>
</dbReference>
<keyword evidence="2" id="KW-0489">Methyltransferase</keyword>
<sequence>MLTARPGDAPPAALLAAVDGRYAGASRFARGYVRGKLRRDPATAAILALAAGRPFGSLLDLGCGRGQLALALLLAGGASSVTGFDLDARKIAEAEAAAAGLPARFAAADLAATPLPQADTILMVDVLYQMPEPAQRRLLIRIAGAARQRVVIRAFDPGLGWRSRAGLAMEWLNRAARGAAGASIRPLPLADLAEPLENAGFRVEVRPCWGRTPLPNVLVLAERVARA</sequence>
<protein>
    <submittedName>
        <fullName evidence="2">Methyltransferase domain-containing protein</fullName>
    </submittedName>
</protein>
<reference evidence="2 3" key="1">
    <citation type="submission" date="2022-03" db="EMBL/GenBank/DDBJ databases">
        <title>Complete genome analysis of Roseomonas KG 17.1 : a prolific producer of plant growth promoters.</title>
        <authorList>
            <person name="Saadouli I."/>
            <person name="Najjari A."/>
            <person name="Mosbah A."/>
            <person name="Ouzari H.I."/>
        </authorList>
    </citation>
    <scope>NUCLEOTIDE SEQUENCE [LARGE SCALE GENOMIC DNA]</scope>
    <source>
        <strain evidence="2 3">KG17-1</strain>
    </source>
</reference>
<dbReference type="Gene3D" id="3.40.50.150">
    <property type="entry name" value="Vaccinia Virus protein VP39"/>
    <property type="match status" value="1"/>
</dbReference>
<keyword evidence="2" id="KW-0808">Transferase</keyword>
<evidence type="ECO:0000313" key="3">
    <source>
        <dbReference type="Proteomes" id="UP001201985"/>
    </source>
</evidence>
<feature type="domain" description="Methyltransferase" evidence="1">
    <location>
        <begin position="59"/>
        <end position="144"/>
    </location>
</feature>
<evidence type="ECO:0000259" key="1">
    <source>
        <dbReference type="Pfam" id="PF13649"/>
    </source>
</evidence>
<evidence type="ECO:0000313" key="2">
    <source>
        <dbReference type="EMBL" id="MCI0754013.1"/>
    </source>
</evidence>
<dbReference type="GO" id="GO:0032259">
    <property type="term" value="P:methylation"/>
    <property type="evidence" value="ECO:0007669"/>
    <property type="project" value="UniProtKB-KW"/>
</dbReference>